<dbReference type="SUPFAM" id="SSF52540">
    <property type="entry name" value="P-loop containing nucleoside triphosphate hydrolases"/>
    <property type="match status" value="1"/>
</dbReference>
<organism evidence="12 13">
    <name type="scientific">Trinickia dinghuensis</name>
    <dbReference type="NCBI Taxonomy" id="2291023"/>
    <lineage>
        <taxon>Bacteria</taxon>
        <taxon>Pseudomonadati</taxon>
        <taxon>Pseudomonadota</taxon>
        <taxon>Betaproteobacteria</taxon>
        <taxon>Burkholderiales</taxon>
        <taxon>Burkholderiaceae</taxon>
        <taxon>Trinickia</taxon>
    </lineage>
</organism>
<keyword evidence="9 10" id="KW-0472">Membrane</keyword>
<feature type="transmembrane region" description="Helical" evidence="10">
    <location>
        <begin position="83"/>
        <end position="101"/>
    </location>
</feature>
<dbReference type="Gene3D" id="3.40.50.300">
    <property type="entry name" value="P-loop containing nucleotide triphosphate hydrolases"/>
    <property type="match status" value="1"/>
</dbReference>
<keyword evidence="3" id="KW-1003">Cell membrane</keyword>
<evidence type="ECO:0000256" key="4">
    <source>
        <dbReference type="ARBA" id="ARBA00022519"/>
    </source>
</evidence>
<accession>A0A3D8JWF7</accession>
<dbReference type="InterPro" id="IPR017871">
    <property type="entry name" value="ABC_transporter-like_CS"/>
</dbReference>
<evidence type="ECO:0000313" key="13">
    <source>
        <dbReference type="Proteomes" id="UP000256838"/>
    </source>
</evidence>
<dbReference type="InterPro" id="IPR003593">
    <property type="entry name" value="AAA+_ATPase"/>
</dbReference>
<dbReference type="Proteomes" id="UP000256838">
    <property type="component" value="Unassembled WGS sequence"/>
</dbReference>
<dbReference type="Pfam" id="PF02653">
    <property type="entry name" value="BPD_transp_2"/>
    <property type="match status" value="1"/>
</dbReference>
<dbReference type="Pfam" id="PF00005">
    <property type="entry name" value="ABC_tran"/>
    <property type="match status" value="1"/>
</dbReference>
<feature type="transmembrane region" description="Helical" evidence="10">
    <location>
        <begin position="219"/>
        <end position="245"/>
    </location>
</feature>
<evidence type="ECO:0000256" key="9">
    <source>
        <dbReference type="ARBA" id="ARBA00023136"/>
    </source>
</evidence>
<keyword evidence="13" id="KW-1185">Reference proteome</keyword>
<gene>
    <name evidence="12" type="ORF">DWV00_18230</name>
</gene>
<feature type="domain" description="ABC transporter" evidence="11">
    <location>
        <begin position="359"/>
        <end position="599"/>
    </location>
</feature>
<feature type="transmembrane region" description="Helical" evidence="10">
    <location>
        <begin position="177"/>
        <end position="198"/>
    </location>
</feature>
<evidence type="ECO:0000313" key="12">
    <source>
        <dbReference type="EMBL" id="RDU97200.1"/>
    </source>
</evidence>
<feature type="transmembrane region" description="Helical" evidence="10">
    <location>
        <begin position="28"/>
        <end position="47"/>
    </location>
</feature>
<dbReference type="PANTHER" id="PTHR45772:SF2">
    <property type="entry name" value="ABC TRANSPORTER ATP-BINDING PROTEIN"/>
    <property type="match status" value="1"/>
</dbReference>
<dbReference type="InterPro" id="IPR051120">
    <property type="entry name" value="ABC_AA/LPS_Transport"/>
</dbReference>
<dbReference type="PROSITE" id="PS50893">
    <property type="entry name" value="ABC_TRANSPORTER_2"/>
    <property type="match status" value="1"/>
</dbReference>
<evidence type="ECO:0000256" key="10">
    <source>
        <dbReference type="SAM" id="Phobius"/>
    </source>
</evidence>
<dbReference type="InterPro" id="IPR003439">
    <property type="entry name" value="ABC_transporter-like_ATP-bd"/>
</dbReference>
<dbReference type="GO" id="GO:0015658">
    <property type="term" value="F:branched-chain amino acid transmembrane transporter activity"/>
    <property type="evidence" value="ECO:0007669"/>
    <property type="project" value="InterPro"/>
</dbReference>
<dbReference type="EMBL" id="QRGA01000010">
    <property type="protein sequence ID" value="RDU97200.1"/>
    <property type="molecule type" value="Genomic_DNA"/>
</dbReference>
<dbReference type="AlphaFoldDB" id="A0A3D8JWF7"/>
<keyword evidence="4" id="KW-0997">Cell inner membrane</keyword>
<keyword evidence="5 10" id="KW-0812">Transmembrane</keyword>
<evidence type="ECO:0000256" key="3">
    <source>
        <dbReference type="ARBA" id="ARBA00022475"/>
    </source>
</evidence>
<dbReference type="GO" id="GO:0005524">
    <property type="term" value="F:ATP binding"/>
    <property type="evidence" value="ECO:0007669"/>
    <property type="project" value="UniProtKB-KW"/>
</dbReference>
<keyword evidence="8 10" id="KW-1133">Transmembrane helix</keyword>
<keyword evidence="7 12" id="KW-0067">ATP-binding</keyword>
<comment type="subcellular location">
    <subcellularLocation>
        <location evidence="1">Cell membrane</location>
        <topology evidence="1">Multi-pass membrane protein</topology>
    </subcellularLocation>
</comment>
<name>A0A3D8JWF7_9BURK</name>
<dbReference type="OrthoDB" id="9805514at2"/>
<protein>
    <submittedName>
        <fullName evidence="12">ATP-binding cassette domain-containing protein</fullName>
    </submittedName>
</protein>
<dbReference type="InterPro" id="IPR001851">
    <property type="entry name" value="ABC_transp_permease"/>
</dbReference>
<dbReference type="InterPro" id="IPR027417">
    <property type="entry name" value="P-loop_NTPase"/>
</dbReference>
<evidence type="ECO:0000256" key="7">
    <source>
        <dbReference type="ARBA" id="ARBA00022840"/>
    </source>
</evidence>
<dbReference type="InterPro" id="IPR043428">
    <property type="entry name" value="LivM-like"/>
</dbReference>
<keyword evidence="6" id="KW-0547">Nucleotide-binding</keyword>
<feature type="transmembrane region" description="Helical" evidence="10">
    <location>
        <begin position="107"/>
        <end position="129"/>
    </location>
</feature>
<evidence type="ECO:0000256" key="5">
    <source>
        <dbReference type="ARBA" id="ARBA00022692"/>
    </source>
</evidence>
<keyword evidence="2" id="KW-0813">Transport</keyword>
<dbReference type="PROSITE" id="PS00211">
    <property type="entry name" value="ABC_TRANSPORTER_1"/>
    <property type="match status" value="1"/>
</dbReference>
<evidence type="ECO:0000256" key="8">
    <source>
        <dbReference type="ARBA" id="ARBA00022989"/>
    </source>
</evidence>
<dbReference type="GO" id="GO:0016887">
    <property type="term" value="F:ATP hydrolysis activity"/>
    <property type="evidence" value="ECO:0007669"/>
    <property type="project" value="InterPro"/>
</dbReference>
<sequence length="615" mass="64438">MAKVTASPGNVGIGQRAADNRMRHMRGLLLVGGPAIALLIAGPFLFGTYLLNVLIQAFFFSIVAVTVDVLWGYTGYLTFGQSAFFGIGAYAAGLVFTHGGFSPGYVLLGLGAAVAVAAAVAAVLGWLSFYRGASPFFATVMSLVLPIVLSQLLLSGGEWTGSSSGLTGYETFDLSLQAWYGVAGAGLLIIATLAWFFVHSDGGRTLVAIRDNESRCLYLGIDTSLVKIVLLIVAAIVAGIAGFGYGAFSGVVAPELTGFVLGTQLIIWVALGGRGTLWGPVVGALLINVVTSYLSGSLPFAWQLILGAAFVAVIVLLPQGLVPLLARPFRRLAGAGTQPILVERAVQAPSAQAASEPALQMNDVAKNFGSLKVLQGIDLHADAGELVGLIGPNGAGKTTLMRCMSDGAERSAGRVVLCGNDIKQLPPNRGVRFGLGRKFQNANIFDSLTVAECLRIAGTLIERPSLFRRSNSLALPSYALEVVRATGLDRKLGAVAKDLSHGEQQALELAMVLALEPRIVLLDEPTAGLTKTERTQIGSVLASLAHRYRLCCLLVEHDLDFVAEIATRIVVLHHGRIVMQGSFDEVVNSELVKTIYAGTPQSAAGNGSGNHGDAS</sequence>
<dbReference type="SMART" id="SM00382">
    <property type="entry name" value="AAA"/>
    <property type="match status" value="1"/>
</dbReference>
<dbReference type="PANTHER" id="PTHR45772">
    <property type="entry name" value="CONSERVED COMPONENT OF ABC TRANSPORTER FOR NATURAL AMINO ACIDS-RELATED"/>
    <property type="match status" value="1"/>
</dbReference>
<feature type="transmembrane region" description="Helical" evidence="10">
    <location>
        <begin position="136"/>
        <end position="157"/>
    </location>
</feature>
<dbReference type="CDD" id="cd03219">
    <property type="entry name" value="ABC_Mj1267_LivG_branched"/>
    <property type="match status" value="1"/>
</dbReference>
<dbReference type="CDD" id="cd06581">
    <property type="entry name" value="TM_PBP1_LivM_like"/>
    <property type="match status" value="1"/>
</dbReference>
<evidence type="ECO:0000256" key="1">
    <source>
        <dbReference type="ARBA" id="ARBA00004651"/>
    </source>
</evidence>
<feature type="transmembrane region" description="Helical" evidence="10">
    <location>
        <begin position="53"/>
        <end position="71"/>
    </location>
</feature>
<evidence type="ECO:0000256" key="2">
    <source>
        <dbReference type="ARBA" id="ARBA00022448"/>
    </source>
</evidence>
<feature type="transmembrane region" description="Helical" evidence="10">
    <location>
        <begin position="300"/>
        <end position="322"/>
    </location>
</feature>
<proteinExistence type="predicted"/>
<dbReference type="GO" id="GO:0005886">
    <property type="term" value="C:plasma membrane"/>
    <property type="evidence" value="ECO:0007669"/>
    <property type="project" value="UniProtKB-SubCell"/>
</dbReference>
<reference evidence="12 13" key="1">
    <citation type="submission" date="2018-08" db="EMBL/GenBank/DDBJ databases">
        <title>Paraburkholderia sp. DHOM06 isolated from forest soil.</title>
        <authorList>
            <person name="Gao Z.-H."/>
            <person name="Qiu L.-H."/>
        </authorList>
    </citation>
    <scope>NUCLEOTIDE SEQUENCE [LARGE SCALE GENOMIC DNA]</scope>
    <source>
        <strain evidence="12 13">DHOM06</strain>
    </source>
</reference>
<comment type="caution">
    <text evidence="12">The sequence shown here is derived from an EMBL/GenBank/DDBJ whole genome shotgun (WGS) entry which is preliminary data.</text>
</comment>
<evidence type="ECO:0000259" key="11">
    <source>
        <dbReference type="PROSITE" id="PS50893"/>
    </source>
</evidence>
<evidence type="ECO:0000256" key="6">
    <source>
        <dbReference type="ARBA" id="ARBA00022741"/>
    </source>
</evidence>